<dbReference type="Gene3D" id="3.30.530.20">
    <property type="match status" value="1"/>
</dbReference>
<proteinExistence type="inferred from homology"/>
<evidence type="ECO:0000259" key="5">
    <source>
        <dbReference type="PROSITE" id="PS50987"/>
    </source>
</evidence>
<dbReference type="InterPro" id="IPR001845">
    <property type="entry name" value="HTH_ArsR_DNA-bd_dom"/>
</dbReference>
<dbReference type="Gene3D" id="1.10.10.10">
    <property type="entry name" value="Winged helix-like DNA-binding domain superfamily/Winged helix DNA-binding domain"/>
    <property type="match status" value="1"/>
</dbReference>
<sequence>MCGTAHVLSEGEVQDRDAVWQALASPGRRRIIDLLRSGPLTTGAIVEATGVDRFAVQRHLGVLRKAGLVLVTAYGRERHNTLNASALYQATIGWLRPIDRHYATVLDGLRDQLESNGEETLMDLRRLHVAQQIDIAAEAPRCFEALTGDISPWWGSPCLLIDRAETRITAEPRVGGLVSEHADDEEAAWGTVSELAADRSIAWTGRIGLGDAVTGTVRFTLTERAGGTRIDLEHESIGAFGPGSQHSYDDGWRDLLHRLKALLEDGESYGVTGTNAQPPTIQAYGSAP</sequence>
<keyword evidence="2" id="KW-0805">Transcription regulation</keyword>
<dbReference type="InterPro" id="IPR023393">
    <property type="entry name" value="START-like_dom_sf"/>
</dbReference>
<organism evidence="6 7">
    <name type="scientific">Egibacter rhizosphaerae</name>
    <dbReference type="NCBI Taxonomy" id="1670831"/>
    <lineage>
        <taxon>Bacteria</taxon>
        <taxon>Bacillati</taxon>
        <taxon>Actinomycetota</taxon>
        <taxon>Nitriliruptoria</taxon>
        <taxon>Egibacterales</taxon>
        <taxon>Egibacteraceae</taxon>
        <taxon>Egibacter</taxon>
    </lineage>
</organism>
<dbReference type="SMART" id="SM00418">
    <property type="entry name" value="HTH_ARSR"/>
    <property type="match status" value="1"/>
</dbReference>
<dbReference type="OrthoDB" id="9815653at2"/>
<dbReference type="InterPro" id="IPR013538">
    <property type="entry name" value="ASHA1/2-like_C"/>
</dbReference>
<dbReference type="PROSITE" id="PS50987">
    <property type="entry name" value="HTH_ARSR_2"/>
    <property type="match status" value="1"/>
</dbReference>
<dbReference type="InterPro" id="IPR036388">
    <property type="entry name" value="WH-like_DNA-bd_sf"/>
</dbReference>
<gene>
    <name evidence="6" type="ORF">ER308_04210</name>
</gene>
<dbReference type="PANTHER" id="PTHR33154">
    <property type="entry name" value="TRANSCRIPTIONAL REGULATOR, ARSR FAMILY"/>
    <property type="match status" value="1"/>
</dbReference>
<keyword evidence="7" id="KW-1185">Reference proteome</keyword>
<dbReference type="InterPro" id="IPR051081">
    <property type="entry name" value="HTH_MetalResp_TranReg"/>
</dbReference>
<feature type="domain" description="HTH arsR-type" evidence="5">
    <location>
        <begin position="8"/>
        <end position="102"/>
    </location>
</feature>
<comment type="similarity">
    <text evidence="1">Belongs to the AHA1 family.</text>
</comment>
<evidence type="ECO:0000256" key="4">
    <source>
        <dbReference type="ARBA" id="ARBA00023163"/>
    </source>
</evidence>
<dbReference type="AlphaFoldDB" id="A0A411YCF7"/>
<dbReference type="EMBL" id="CP036402">
    <property type="protein sequence ID" value="QBI18827.1"/>
    <property type="molecule type" value="Genomic_DNA"/>
</dbReference>
<evidence type="ECO:0000313" key="7">
    <source>
        <dbReference type="Proteomes" id="UP000291469"/>
    </source>
</evidence>
<dbReference type="SUPFAM" id="SSF55961">
    <property type="entry name" value="Bet v1-like"/>
    <property type="match status" value="1"/>
</dbReference>
<keyword evidence="3" id="KW-0238">DNA-binding</keyword>
<dbReference type="CDD" id="cd00090">
    <property type="entry name" value="HTH_ARSR"/>
    <property type="match status" value="1"/>
</dbReference>
<dbReference type="KEGG" id="erz:ER308_04210"/>
<evidence type="ECO:0000313" key="6">
    <source>
        <dbReference type="EMBL" id="QBI18827.1"/>
    </source>
</evidence>
<dbReference type="InterPro" id="IPR011991">
    <property type="entry name" value="ArsR-like_HTH"/>
</dbReference>
<reference evidence="6 7" key="1">
    <citation type="submission" date="2019-01" db="EMBL/GenBank/DDBJ databases">
        <title>Egibacter rhizosphaerae EGI 80759T.</title>
        <authorList>
            <person name="Chen D.-D."/>
            <person name="Tian Y."/>
            <person name="Jiao J.-Y."/>
            <person name="Zhang X.-T."/>
            <person name="Zhang Y.-G."/>
            <person name="Zhang Y."/>
            <person name="Xiao M."/>
            <person name="Shu W.-S."/>
            <person name="Li W.-J."/>
        </authorList>
    </citation>
    <scope>NUCLEOTIDE SEQUENCE [LARGE SCALE GENOMIC DNA]</scope>
    <source>
        <strain evidence="6 7">EGI 80759</strain>
    </source>
</reference>
<dbReference type="Pfam" id="PF01022">
    <property type="entry name" value="HTH_5"/>
    <property type="match status" value="1"/>
</dbReference>
<dbReference type="Pfam" id="PF08327">
    <property type="entry name" value="AHSA1"/>
    <property type="match status" value="1"/>
</dbReference>
<dbReference type="GO" id="GO:0003677">
    <property type="term" value="F:DNA binding"/>
    <property type="evidence" value="ECO:0007669"/>
    <property type="project" value="UniProtKB-KW"/>
</dbReference>
<dbReference type="InterPro" id="IPR036390">
    <property type="entry name" value="WH_DNA-bd_sf"/>
</dbReference>
<evidence type="ECO:0000256" key="3">
    <source>
        <dbReference type="ARBA" id="ARBA00023125"/>
    </source>
</evidence>
<accession>A0A411YCF7</accession>
<evidence type="ECO:0000256" key="1">
    <source>
        <dbReference type="ARBA" id="ARBA00006817"/>
    </source>
</evidence>
<keyword evidence="4" id="KW-0804">Transcription</keyword>
<protein>
    <submittedName>
        <fullName evidence="6">ArsR family transcriptional regulator</fullName>
    </submittedName>
</protein>
<dbReference type="PANTHER" id="PTHR33154:SF33">
    <property type="entry name" value="TRANSCRIPTIONAL REPRESSOR SDPR"/>
    <property type="match status" value="1"/>
</dbReference>
<dbReference type="SUPFAM" id="SSF46785">
    <property type="entry name" value="Winged helix' DNA-binding domain"/>
    <property type="match status" value="1"/>
</dbReference>
<dbReference type="Proteomes" id="UP000291469">
    <property type="component" value="Chromosome"/>
</dbReference>
<evidence type="ECO:0000256" key="2">
    <source>
        <dbReference type="ARBA" id="ARBA00023015"/>
    </source>
</evidence>
<dbReference type="GO" id="GO:0003700">
    <property type="term" value="F:DNA-binding transcription factor activity"/>
    <property type="evidence" value="ECO:0007669"/>
    <property type="project" value="InterPro"/>
</dbReference>
<name>A0A411YCF7_9ACTN</name>